<dbReference type="InterPro" id="IPR036890">
    <property type="entry name" value="HATPase_C_sf"/>
</dbReference>
<dbReference type="InterPro" id="IPR050482">
    <property type="entry name" value="Sensor_HK_TwoCompSys"/>
</dbReference>
<evidence type="ECO:0000256" key="7">
    <source>
        <dbReference type="ARBA" id="ARBA00022840"/>
    </source>
</evidence>
<dbReference type="SUPFAM" id="SSF55874">
    <property type="entry name" value="ATPase domain of HSP90 chaperone/DNA topoisomerase II/histidine kinase"/>
    <property type="match status" value="1"/>
</dbReference>
<dbReference type="Pfam" id="PF07730">
    <property type="entry name" value="HisKA_3"/>
    <property type="match status" value="1"/>
</dbReference>
<dbReference type="Pfam" id="PF07696">
    <property type="entry name" value="7TMR-DISMED2"/>
    <property type="match status" value="1"/>
</dbReference>
<evidence type="ECO:0000256" key="5">
    <source>
        <dbReference type="ARBA" id="ARBA00022741"/>
    </source>
</evidence>
<feature type="transmembrane region" description="Helical" evidence="9">
    <location>
        <begin position="262"/>
        <end position="283"/>
    </location>
</feature>
<dbReference type="SMART" id="SM00387">
    <property type="entry name" value="HATPase_c"/>
    <property type="match status" value="1"/>
</dbReference>
<evidence type="ECO:0000256" key="6">
    <source>
        <dbReference type="ARBA" id="ARBA00022777"/>
    </source>
</evidence>
<evidence type="ECO:0000256" key="2">
    <source>
        <dbReference type="ARBA" id="ARBA00012438"/>
    </source>
</evidence>
<keyword evidence="8" id="KW-0902">Two-component regulatory system</keyword>
<dbReference type="Gene3D" id="1.20.5.1930">
    <property type="match status" value="1"/>
</dbReference>
<dbReference type="InterPro" id="IPR003594">
    <property type="entry name" value="HATPase_dom"/>
</dbReference>
<feature type="transmembrane region" description="Helical" evidence="9">
    <location>
        <begin position="321"/>
        <end position="341"/>
    </location>
</feature>
<keyword evidence="5" id="KW-0547">Nucleotide-binding</keyword>
<dbReference type="Gene3D" id="3.30.565.10">
    <property type="entry name" value="Histidine kinase-like ATPase, C-terminal domain"/>
    <property type="match status" value="1"/>
</dbReference>
<feature type="transmembrane region" description="Helical" evidence="9">
    <location>
        <begin position="295"/>
        <end position="315"/>
    </location>
</feature>
<dbReference type="EMBL" id="AP027151">
    <property type="protein sequence ID" value="BDV42294.1"/>
    <property type="molecule type" value="Genomic_DNA"/>
</dbReference>
<dbReference type="PANTHER" id="PTHR24421:SF10">
    <property type="entry name" value="NITRATE_NITRITE SENSOR PROTEIN NARQ"/>
    <property type="match status" value="1"/>
</dbReference>
<dbReference type="RefSeq" id="WP_282002669.1">
    <property type="nucleotide sequence ID" value="NZ_AP027151.1"/>
</dbReference>
<evidence type="ECO:0000256" key="4">
    <source>
        <dbReference type="ARBA" id="ARBA00022679"/>
    </source>
</evidence>
<feature type="domain" description="Histidine kinase/HSP90-like ATPase" evidence="10">
    <location>
        <begin position="534"/>
        <end position="627"/>
    </location>
</feature>
<keyword evidence="9" id="KW-0472">Membrane</keyword>
<keyword evidence="6" id="KW-0418">Kinase</keyword>
<protein>
    <recommendedName>
        <fullName evidence="2">histidine kinase</fullName>
        <ecNumber evidence="2">2.7.13.3</ecNumber>
    </recommendedName>
</protein>
<evidence type="ECO:0000256" key="9">
    <source>
        <dbReference type="SAM" id="Phobius"/>
    </source>
</evidence>
<evidence type="ECO:0000313" key="12">
    <source>
        <dbReference type="Proteomes" id="UP001317705"/>
    </source>
</evidence>
<keyword evidence="9" id="KW-1133">Transmembrane helix</keyword>
<dbReference type="InterPro" id="IPR011622">
    <property type="entry name" value="7TMR_DISM_rcpt_extracell_dom2"/>
</dbReference>
<dbReference type="InterPro" id="IPR011623">
    <property type="entry name" value="7TMR_DISM_rcpt_extracell_dom1"/>
</dbReference>
<evidence type="ECO:0000313" key="11">
    <source>
        <dbReference type="EMBL" id="BDV42294.1"/>
    </source>
</evidence>
<dbReference type="InterPro" id="IPR011712">
    <property type="entry name" value="Sig_transdc_His_kin_sub3_dim/P"/>
</dbReference>
<dbReference type="Gene3D" id="2.60.40.2380">
    <property type="match status" value="1"/>
</dbReference>
<accession>A0ABM8EJ65</accession>
<evidence type="ECO:0000256" key="8">
    <source>
        <dbReference type="ARBA" id="ARBA00023012"/>
    </source>
</evidence>
<feature type="transmembrane region" description="Helical" evidence="9">
    <location>
        <begin position="200"/>
        <end position="221"/>
    </location>
</feature>
<keyword evidence="7" id="KW-0067">ATP-binding</keyword>
<evidence type="ECO:0000256" key="1">
    <source>
        <dbReference type="ARBA" id="ARBA00000085"/>
    </source>
</evidence>
<evidence type="ECO:0000256" key="3">
    <source>
        <dbReference type="ARBA" id="ARBA00022553"/>
    </source>
</evidence>
<evidence type="ECO:0000259" key="10">
    <source>
        <dbReference type="SMART" id="SM00387"/>
    </source>
</evidence>
<dbReference type="Pfam" id="PF07695">
    <property type="entry name" value="7TMR-DISM_7TM"/>
    <property type="match status" value="1"/>
</dbReference>
<keyword evidence="9" id="KW-0812">Transmembrane</keyword>
<gene>
    <name evidence="11" type="ORF">GURASL_12170</name>
</gene>
<dbReference type="PANTHER" id="PTHR24421">
    <property type="entry name" value="NITRATE/NITRITE SENSOR PROTEIN NARX-RELATED"/>
    <property type="match status" value="1"/>
</dbReference>
<dbReference type="Pfam" id="PF02518">
    <property type="entry name" value="HATPase_c"/>
    <property type="match status" value="1"/>
</dbReference>
<sequence length="630" mass="70146">MTAMLTEKAHNSWLAFVPGLFLLSLLFCAPFTAAGASPPLVLHATTASAPLAGHIDILEDKAGQLTIKEVSAPAAAALFKPDPRPVPHFGYTSAVYWVRFTIDNEAVAEKRWLLELNFPLANYLDFYAPATGSGFERMQAGAMRPMSIRKFQHRNPVFPVFIDGSGQTFYLRIDARGRTLLPLTLWTPEAFARMDSRRNMVHGCYFGAMMVMFVYNLFVFLSLRDKNYLFYIIDIFCFALFVFFSNGFLIEFISGDTPLINTYAPLNVAFGLFAGLLFSRNFLDTARNAPFIDRIFKILLWVAFLSIPAFFVVPPDFWKRAIAVVTGGASIFGLTAGVICFRRRYHPARYFVAARSFRMLGIGSFVFGANNLLATSLLTNFGLQIGSILEVLLTSFALADRISIMRREREEEMFERSRLEHEIVHISEDERRRISHDLHDGLCQQLTAARLRFSVLKRKQLAVDGAQPELTRIATLLDDAVNHAYSLSRGLWPVELDPVGAIPSLQELARRLSESSGIPIEFSRKQRCENCTSRHIIQLHRIAQEAITNALKHAQAGLIQVDFDCCGRGVVLEVRDNGIGRGIAADSPGGLGTGIMHHRARIIDGDLRILDVAGGGTAVVCRAACDVIKE</sequence>
<comment type="catalytic activity">
    <reaction evidence="1">
        <text>ATP + protein L-histidine = ADP + protein N-phospho-L-histidine.</text>
        <dbReference type="EC" id="2.7.13.3"/>
    </reaction>
</comment>
<keyword evidence="4" id="KW-0808">Transferase</keyword>
<organism evidence="11 12">
    <name type="scientific">Geotalea uraniireducens</name>
    <dbReference type="NCBI Taxonomy" id="351604"/>
    <lineage>
        <taxon>Bacteria</taxon>
        <taxon>Pseudomonadati</taxon>
        <taxon>Thermodesulfobacteriota</taxon>
        <taxon>Desulfuromonadia</taxon>
        <taxon>Geobacterales</taxon>
        <taxon>Geobacteraceae</taxon>
        <taxon>Geotalea</taxon>
    </lineage>
</organism>
<keyword evidence="3" id="KW-0597">Phosphoprotein</keyword>
<proteinExistence type="predicted"/>
<feature type="transmembrane region" description="Helical" evidence="9">
    <location>
        <begin position="228"/>
        <end position="250"/>
    </location>
</feature>
<dbReference type="CDD" id="cd16917">
    <property type="entry name" value="HATPase_UhpB-NarQ-NarX-like"/>
    <property type="match status" value="1"/>
</dbReference>
<dbReference type="Proteomes" id="UP001317705">
    <property type="component" value="Chromosome"/>
</dbReference>
<reference evidence="11 12" key="1">
    <citation type="submission" date="2022-12" db="EMBL/GenBank/DDBJ databases">
        <title>Polyphasic characterization of Geotalea uranireducens NIT-SL11 newly isolated from a complex of sewage sludge and microbially reduced graphene oxide.</title>
        <authorList>
            <person name="Xie L."/>
            <person name="Yoshida N."/>
            <person name="Meng L."/>
        </authorList>
    </citation>
    <scope>NUCLEOTIDE SEQUENCE [LARGE SCALE GENOMIC DNA]</scope>
    <source>
        <strain evidence="11 12">NIT-SL11</strain>
    </source>
</reference>
<dbReference type="EC" id="2.7.13.3" evidence="2"/>
<name>A0ABM8EJ65_9BACT</name>
<keyword evidence="12" id="KW-1185">Reference proteome</keyword>